<dbReference type="Pfam" id="PF06283">
    <property type="entry name" value="ThuA"/>
    <property type="match status" value="1"/>
</dbReference>
<dbReference type="PANTHER" id="PTHR40469">
    <property type="entry name" value="SECRETED GLYCOSYL HYDROLASE"/>
    <property type="match status" value="1"/>
</dbReference>
<dbReference type="InterPro" id="IPR029062">
    <property type="entry name" value="Class_I_gatase-like"/>
</dbReference>
<proteinExistence type="predicted"/>
<name>F8A3A4_CELGA</name>
<reference evidence="3" key="1">
    <citation type="submission" date="2011-04" db="EMBL/GenBank/DDBJ databases">
        <title>Complete sequence of Cellvibrio gilvus ATCC 13127.</title>
        <authorList>
            <person name="Lucas S."/>
            <person name="Han J."/>
            <person name="Lapidus A."/>
            <person name="Cheng J.-F."/>
            <person name="Goodwin L."/>
            <person name="Pitluck S."/>
            <person name="Peters L."/>
            <person name="Munk A."/>
            <person name="Detter J.C."/>
            <person name="Han C."/>
            <person name="Tapia R."/>
            <person name="Land M."/>
            <person name="Hauser L."/>
            <person name="Kyrpides N."/>
            <person name="Ivanova N."/>
            <person name="Ovchinnikova G."/>
            <person name="Pagani I."/>
            <person name="Mead D."/>
            <person name="Brumm P."/>
            <person name="Woyke T."/>
        </authorList>
    </citation>
    <scope>NUCLEOTIDE SEQUENCE [LARGE SCALE GENOMIC DNA]</scope>
    <source>
        <strain evidence="3">ATCC 13127 / NRRL B-14078</strain>
    </source>
</reference>
<evidence type="ECO:0000313" key="3">
    <source>
        <dbReference type="Proteomes" id="UP000000485"/>
    </source>
</evidence>
<evidence type="ECO:0000259" key="1">
    <source>
        <dbReference type="Pfam" id="PF06283"/>
    </source>
</evidence>
<dbReference type="InterPro" id="IPR029010">
    <property type="entry name" value="ThuA-like"/>
</dbReference>
<keyword evidence="3" id="KW-1185">Reference proteome</keyword>
<feature type="domain" description="ThuA-like" evidence="1">
    <location>
        <begin position="17"/>
        <end position="215"/>
    </location>
</feature>
<dbReference type="Proteomes" id="UP000000485">
    <property type="component" value="Chromosome"/>
</dbReference>
<gene>
    <name evidence="2" type="ordered locus">Celgi_2598</name>
</gene>
<evidence type="ECO:0000313" key="2">
    <source>
        <dbReference type="EMBL" id="AEI13097.1"/>
    </source>
</evidence>
<sequence>MATVLVLVGAGRYADEWHDHAAQGDEVARAARSLGHDVRIRSTRPTTFAELGAWTPDLLVVTAGGDAAAQPDDAWRAFHDARQAAVAAGAAVLALHQAAYAFADDPRWAATIGGRWVEGRSWHPARGRTRLHVVDDTHPVTAGLPGGGTLTVDDERYADLAVAPDVRALVVATVDPAEADGARTAGRHPVVWVAPGPGRVLYDALGHDAAAYRGDRAALLHRELTWLLQPA</sequence>
<dbReference type="AlphaFoldDB" id="F8A3A4"/>
<accession>F8A3A4</accession>
<protein>
    <recommendedName>
        <fullName evidence="1">ThuA-like domain-containing protein</fullName>
    </recommendedName>
</protein>
<dbReference type="STRING" id="593907.Celgi_2598"/>
<dbReference type="HOGENOM" id="CLU_107974_0_0_11"/>
<dbReference type="eggNOG" id="COG3828">
    <property type="taxonomic scope" value="Bacteria"/>
</dbReference>
<organism evidence="2 3">
    <name type="scientific">Cellulomonas gilvus (strain ATCC 13127 / NRRL B-14078)</name>
    <name type="common">Cellvibrio gilvus</name>
    <dbReference type="NCBI Taxonomy" id="593907"/>
    <lineage>
        <taxon>Bacteria</taxon>
        <taxon>Bacillati</taxon>
        <taxon>Actinomycetota</taxon>
        <taxon>Actinomycetes</taxon>
        <taxon>Micrococcales</taxon>
        <taxon>Cellulomonadaceae</taxon>
        <taxon>Cellulomonas</taxon>
    </lineage>
</organism>
<dbReference type="KEGG" id="cga:Celgi_2598"/>
<dbReference type="Gene3D" id="3.40.50.880">
    <property type="match status" value="1"/>
</dbReference>
<dbReference type="OrthoDB" id="3350268at2"/>
<dbReference type="PANTHER" id="PTHR40469:SF2">
    <property type="entry name" value="GALACTOSE-BINDING DOMAIN-LIKE SUPERFAMILY PROTEIN"/>
    <property type="match status" value="1"/>
</dbReference>
<dbReference type="EMBL" id="CP002665">
    <property type="protein sequence ID" value="AEI13097.1"/>
    <property type="molecule type" value="Genomic_DNA"/>
</dbReference>
<dbReference type="RefSeq" id="WP_013884614.1">
    <property type="nucleotide sequence ID" value="NC_015671.1"/>
</dbReference>
<dbReference type="SUPFAM" id="SSF52317">
    <property type="entry name" value="Class I glutamine amidotransferase-like"/>
    <property type="match status" value="1"/>
</dbReference>